<evidence type="ECO:0008006" key="5">
    <source>
        <dbReference type="Google" id="ProtNLM"/>
    </source>
</evidence>
<evidence type="ECO:0000256" key="2">
    <source>
        <dbReference type="SAM" id="MobiDB-lite"/>
    </source>
</evidence>
<feature type="compositionally biased region" description="Polar residues" evidence="2">
    <location>
        <begin position="12"/>
        <end position="29"/>
    </location>
</feature>
<dbReference type="InterPro" id="IPR042566">
    <property type="entry name" value="L1_C"/>
</dbReference>
<name>A0A8C5EBQ4_GOUWI</name>
<keyword evidence="4" id="KW-1185">Reference proteome</keyword>
<dbReference type="Ensembl" id="ENSGWIT00000016724.1">
    <property type="protein sequence ID" value="ENSGWIP00000015132.1"/>
    <property type="gene ID" value="ENSGWIG00000008503.1"/>
</dbReference>
<evidence type="ECO:0000256" key="1">
    <source>
        <dbReference type="SAM" id="Coils"/>
    </source>
</evidence>
<dbReference type="Gene3D" id="3.30.250.20">
    <property type="entry name" value="L1 transposable element, C-terminal domain"/>
    <property type="match status" value="1"/>
</dbReference>
<protein>
    <recommendedName>
        <fullName evidence="5">LINE-1 type transposase domain-containing protein 1</fullName>
    </recommendedName>
</protein>
<accession>A0A8C5EBQ4</accession>
<feature type="coiled-coil region" evidence="1">
    <location>
        <begin position="71"/>
        <end position="98"/>
    </location>
</feature>
<evidence type="ECO:0000313" key="4">
    <source>
        <dbReference type="Proteomes" id="UP000694680"/>
    </source>
</evidence>
<dbReference type="InterPro" id="IPR004244">
    <property type="entry name" value="Transposase_22"/>
</dbReference>
<reference evidence="3" key="3">
    <citation type="submission" date="2025-09" db="UniProtKB">
        <authorList>
            <consortium name="Ensembl"/>
        </authorList>
    </citation>
    <scope>IDENTIFICATION</scope>
</reference>
<reference evidence="3" key="2">
    <citation type="submission" date="2025-08" db="UniProtKB">
        <authorList>
            <consortium name="Ensembl"/>
        </authorList>
    </citation>
    <scope>IDENTIFICATION</scope>
</reference>
<keyword evidence="1" id="KW-0175">Coiled coil</keyword>
<evidence type="ECO:0000313" key="3">
    <source>
        <dbReference type="Ensembl" id="ENSGWIP00000015132.1"/>
    </source>
</evidence>
<organism evidence="3 4">
    <name type="scientific">Gouania willdenowi</name>
    <name type="common">Blunt-snouted clingfish</name>
    <name type="synonym">Lepadogaster willdenowi</name>
    <dbReference type="NCBI Taxonomy" id="441366"/>
    <lineage>
        <taxon>Eukaryota</taxon>
        <taxon>Metazoa</taxon>
        <taxon>Chordata</taxon>
        <taxon>Craniata</taxon>
        <taxon>Vertebrata</taxon>
        <taxon>Euteleostomi</taxon>
        <taxon>Actinopterygii</taxon>
        <taxon>Neopterygii</taxon>
        <taxon>Teleostei</taxon>
        <taxon>Neoteleostei</taxon>
        <taxon>Acanthomorphata</taxon>
        <taxon>Ovalentaria</taxon>
        <taxon>Blenniimorphae</taxon>
        <taxon>Blenniiformes</taxon>
        <taxon>Gobiesocoidei</taxon>
        <taxon>Gobiesocidae</taxon>
        <taxon>Gobiesocinae</taxon>
        <taxon>Gouania</taxon>
    </lineage>
</organism>
<dbReference type="AlphaFoldDB" id="A0A8C5EBQ4"/>
<feature type="region of interest" description="Disordered" evidence="2">
    <location>
        <begin position="1"/>
        <end position="46"/>
    </location>
</feature>
<proteinExistence type="predicted"/>
<reference evidence="3" key="1">
    <citation type="submission" date="2020-06" db="EMBL/GenBank/DDBJ databases">
        <authorList>
            <consortium name="Wellcome Sanger Institute Data Sharing"/>
        </authorList>
    </citation>
    <scope>NUCLEOTIDE SEQUENCE [LARGE SCALE GENOMIC DNA]</scope>
</reference>
<dbReference type="Proteomes" id="UP000694680">
    <property type="component" value="Chromosome 7"/>
</dbReference>
<dbReference type="PANTHER" id="PTHR11505">
    <property type="entry name" value="L1 TRANSPOSABLE ELEMENT-RELATED"/>
    <property type="match status" value="1"/>
</dbReference>
<sequence length="338" mass="38075">MAANLRKFKYEASSNTRSSAAGGKSSNSTAEKEMPKPATPPKHSMDATAIKTDILVSIRQDISTIIKQEIKDAMADHFESLKREIQDVKTEINSNTAAIRAELEQVKANVRNVEDGMSTWSDEMVAMRGTVSTLQKEMKVVKDKCEDLEGRMRRCNIRIIGVAELKGSSTVSSLLKEVFRLDREVCVERSHCSLVQWKPGEKPRAIIARLSSERDAADILRRARSSGGKLVYKANPIAIFPDYTSSVVKARAAFTDVRKMLRNRPGVRYGIIFPAKFRVTHNNVEREFVDAAEAMDYVKGNILQSADEDMMVRPDNVSEEIWRKSNPTMCREVFLLWL</sequence>